<name>A0A831A0A3_MICAE</name>
<feature type="transmembrane region" description="Helical" evidence="2">
    <location>
        <begin position="262"/>
        <end position="285"/>
    </location>
</feature>
<comment type="caution">
    <text evidence="3">The sequence shown here is derived from an EMBL/GenBank/DDBJ whole genome shotgun (WGS) entry which is preliminary data.</text>
</comment>
<evidence type="ECO:0000313" key="3">
    <source>
        <dbReference type="EMBL" id="CCH94820.1"/>
    </source>
</evidence>
<keyword evidence="2" id="KW-1133">Transmembrane helix</keyword>
<gene>
    <name evidence="3" type="ORF">MICCA_510005</name>
</gene>
<accession>A0A831A0A3</accession>
<evidence type="ECO:0000313" key="4">
    <source>
        <dbReference type="Proteomes" id="UP000005806"/>
    </source>
</evidence>
<keyword evidence="1" id="KW-0175">Coiled coil</keyword>
<keyword evidence="2" id="KW-0812">Transmembrane</keyword>
<dbReference type="Proteomes" id="UP000005806">
    <property type="component" value="Unassembled WGS sequence"/>
</dbReference>
<dbReference type="RefSeq" id="WP_004158016.1">
    <property type="nucleotide sequence ID" value="NZ_HE972533.1"/>
</dbReference>
<dbReference type="AlphaFoldDB" id="A0A831A0A3"/>
<protein>
    <submittedName>
        <fullName evidence="3">Uncharacterized protein</fullName>
    </submittedName>
</protein>
<dbReference type="NCBIfam" id="NF033928">
    <property type="entry name" value="alph_xenorhab_A"/>
    <property type="match status" value="1"/>
</dbReference>
<dbReference type="EMBL" id="CAIH01000386">
    <property type="protein sequence ID" value="CCH94820.1"/>
    <property type="molecule type" value="Genomic_DNA"/>
</dbReference>
<organism evidence="3 4">
    <name type="scientific">Microcystis aeruginosa PCC 9432</name>
    <dbReference type="NCBI Taxonomy" id="1160280"/>
    <lineage>
        <taxon>Bacteria</taxon>
        <taxon>Bacillati</taxon>
        <taxon>Cyanobacteriota</taxon>
        <taxon>Cyanophyceae</taxon>
        <taxon>Oscillatoriophycideae</taxon>
        <taxon>Chroococcales</taxon>
        <taxon>Microcystaceae</taxon>
        <taxon>Microcystis</taxon>
    </lineage>
</organism>
<dbReference type="SUPFAM" id="SSF58100">
    <property type="entry name" value="Bacterial hemolysins"/>
    <property type="match status" value="1"/>
</dbReference>
<feature type="coiled-coil region" evidence="1">
    <location>
        <begin position="162"/>
        <end position="228"/>
    </location>
</feature>
<proteinExistence type="predicted"/>
<evidence type="ECO:0000256" key="1">
    <source>
        <dbReference type="SAM" id="Coils"/>
    </source>
</evidence>
<evidence type="ECO:0000256" key="2">
    <source>
        <dbReference type="SAM" id="Phobius"/>
    </source>
</evidence>
<feature type="transmembrane region" description="Helical" evidence="2">
    <location>
        <begin position="229"/>
        <end position="256"/>
    </location>
</feature>
<dbReference type="Gene3D" id="1.20.1170.10">
    <property type="match status" value="1"/>
</dbReference>
<reference evidence="3 4" key="1">
    <citation type="submission" date="2012-04" db="EMBL/GenBank/DDBJ databases">
        <authorList>
            <person name="Genoscope - CEA"/>
        </authorList>
    </citation>
    <scope>NUCLEOTIDE SEQUENCE [LARGE SCALE GENOMIC DNA]</scope>
    <source>
        <strain evidence="3 4">9432</strain>
    </source>
</reference>
<keyword evidence="2" id="KW-0472">Membrane</keyword>
<sequence>MDLFFPSSRLITAAGDSQQAWKFTLVSREWFELQNQVQAILALPLDLGEYGQRYGDASSGSQMKECFDAMYVLRNVASKYGNPKSLRASIFENPNFLADPKRPKNDAFSATVWTIQLAHNNAFQLASTLRNIPSIARGEQPSEVVAGIKSLFLDTDQIVDKMRQTVEQLDVLIKEFQALEGELEESQTAMTTYTERSSKTRISLDTEIGELKERIDQLEKDRDVAYDKWLDLTVSACVFPAVIGIVGTAITVILTVPSGGTAAVWAGGITTVVTGIAATALGIAASNARTSYDGLIQEVSSKQEYLQKRIAYRHDLGALDKLMKFSLPTSSGVISQLKVVKASWESSIEEIRYKVNALSTETLADGPWLKEQEMAASAANWSKVDDALKAFINGSFVDSNLIPFGSSLPKDDPDWQKKLVSRLAA</sequence>